<feature type="domain" description="Bacterial sugar transferase" evidence="8">
    <location>
        <begin position="275"/>
        <end position="476"/>
    </location>
</feature>
<evidence type="ECO:0000256" key="7">
    <source>
        <dbReference type="SAM" id="Phobius"/>
    </source>
</evidence>
<evidence type="ECO:0000259" key="8">
    <source>
        <dbReference type="Pfam" id="PF02397"/>
    </source>
</evidence>
<dbReference type="RefSeq" id="WP_055062509.1">
    <property type="nucleotide sequence ID" value="NZ_CP100127.1"/>
</dbReference>
<evidence type="ECO:0000256" key="1">
    <source>
        <dbReference type="ARBA" id="ARBA00004141"/>
    </source>
</evidence>
<feature type="transmembrane region" description="Helical" evidence="7">
    <location>
        <begin position="280"/>
        <end position="304"/>
    </location>
</feature>
<dbReference type="GO" id="GO:0047360">
    <property type="term" value="F:undecaprenyl-phosphate galactose phosphotransferase activity"/>
    <property type="evidence" value="ECO:0007669"/>
    <property type="project" value="UniProtKB-EC"/>
</dbReference>
<dbReference type="InterPro" id="IPR003362">
    <property type="entry name" value="Bact_transf"/>
</dbReference>
<dbReference type="PANTHER" id="PTHR30576">
    <property type="entry name" value="COLANIC BIOSYNTHESIS UDP-GLUCOSE LIPID CARRIER TRANSFERASE"/>
    <property type="match status" value="1"/>
</dbReference>
<accession>A0A0M6WUP4</accession>
<proteinExistence type="inferred from homology"/>
<keyword evidence="10" id="KW-1185">Reference proteome</keyword>
<keyword evidence="5 7" id="KW-1133">Transmembrane helix</keyword>
<evidence type="ECO:0000256" key="2">
    <source>
        <dbReference type="ARBA" id="ARBA00006464"/>
    </source>
</evidence>
<protein>
    <submittedName>
        <fullName evidence="9">Exopolysaccharide biosynthesis polyprenyl glycosylphosphotransferase</fullName>
        <ecNumber evidence="9">2.7.8.6</ecNumber>
    </submittedName>
</protein>
<dbReference type="EC" id="2.7.8.6" evidence="9"/>
<dbReference type="AlphaFoldDB" id="A0A0M6WUP4"/>
<sequence length="482" mass="54731">MYRKKGRGWTKHIDFMLIDIASIFIAFFISYVIRFGLNNPYMDKDYRILGVAFLLIDFFVEIMADSFKNVLKRGYLDEVISTCKHAVLVFLVTALFLFTTQMADIYSRLSFYIMFPIYVTITYIVRVALKSFLKKKDFGISKKSLFVIAPDAMLRDTLRTVEKSCIGYTKIVAASMDTDLKGKTICGIPIVANHDGIVDYACEEWVDEVLIPPCSEDEYPERMADIFLEMGIAVHTGITKNGTAHGGYKQIEKIGDYTVVTSSVSYANTSALLVKRGMDIVGGLVGCLLTLIIMIFVGPAIYIASPGPIFFAQERVGRNGRKFKMYKFRSMYMDAEERKKELMAQNKVGDGMMFKMDFDPRIIGNKVLPNGKKKTGIGQFIRKTSLDEFPQFLNILRGDMSLVGTRPPTLDEWEKYEPHHRARMSFRPGLTGLWQVSGRSNITDFEEVVKLDTQYIREWSVKGDIKIIWQTAVGVLKNDGAM</sequence>
<dbReference type="InterPro" id="IPR017475">
    <property type="entry name" value="EPS_sugar_tfrase"/>
</dbReference>
<feature type="transmembrane region" description="Helical" evidence="7">
    <location>
        <begin position="46"/>
        <end position="64"/>
    </location>
</feature>
<name>A0A0M6WUP4_9FIRM</name>
<evidence type="ECO:0000256" key="5">
    <source>
        <dbReference type="ARBA" id="ARBA00022989"/>
    </source>
</evidence>
<evidence type="ECO:0000256" key="3">
    <source>
        <dbReference type="ARBA" id="ARBA00022679"/>
    </source>
</evidence>
<dbReference type="Pfam" id="PF02397">
    <property type="entry name" value="Bac_transf"/>
    <property type="match status" value="1"/>
</dbReference>
<feature type="transmembrane region" description="Helical" evidence="7">
    <location>
        <begin position="12"/>
        <end position="34"/>
    </location>
</feature>
<dbReference type="Pfam" id="PF13727">
    <property type="entry name" value="CoA_binding_3"/>
    <property type="match status" value="1"/>
</dbReference>
<feature type="transmembrane region" description="Helical" evidence="7">
    <location>
        <begin position="109"/>
        <end position="129"/>
    </location>
</feature>
<evidence type="ECO:0000256" key="4">
    <source>
        <dbReference type="ARBA" id="ARBA00022692"/>
    </source>
</evidence>
<dbReference type="NCBIfam" id="TIGR03025">
    <property type="entry name" value="EPS_sugtrans"/>
    <property type="match status" value="1"/>
</dbReference>
<feature type="transmembrane region" description="Helical" evidence="7">
    <location>
        <begin position="85"/>
        <end position="103"/>
    </location>
</feature>
<gene>
    <name evidence="9" type="ORF">T1815_25861</name>
</gene>
<evidence type="ECO:0000256" key="6">
    <source>
        <dbReference type="ARBA" id="ARBA00023136"/>
    </source>
</evidence>
<dbReference type="GO" id="GO:0016020">
    <property type="term" value="C:membrane"/>
    <property type="evidence" value="ECO:0007669"/>
    <property type="project" value="UniProtKB-SubCell"/>
</dbReference>
<comment type="subcellular location">
    <subcellularLocation>
        <location evidence="1">Membrane</location>
        <topology evidence="1">Multi-pass membrane protein</topology>
    </subcellularLocation>
</comment>
<evidence type="ECO:0000313" key="9">
    <source>
        <dbReference type="EMBL" id="CRL41148.1"/>
    </source>
</evidence>
<dbReference type="PANTHER" id="PTHR30576:SF10">
    <property type="entry name" value="SLL5057 PROTEIN"/>
    <property type="match status" value="1"/>
</dbReference>
<keyword evidence="3 9" id="KW-0808">Transferase</keyword>
<dbReference type="Proteomes" id="UP000049472">
    <property type="component" value="Unassembled WGS sequence"/>
</dbReference>
<reference evidence="10" key="1">
    <citation type="submission" date="2015-05" db="EMBL/GenBank/DDBJ databases">
        <authorList>
            <consortium name="Pathogen Informatics"/>
        </authorList>
    </citation>
    <scope>NUCLEOTIDE SEQUENCE [LARGE SCALE GENOMIC DNA]</scope>
    <source>
        <strain evidence="10">T1-815</strain>
    </source>
</reference>
<keyword evidence="4 7" id="KW-0812">Transmembrane</keyword>
<keyword evidence="6 7" id="KW-0472">Membrane</keyword>
<evidence type="ECO:0000313" key="10">
    <source>
        <dbReference type="Proteomes" id="UP000049472"/>
    </source>
</evidence>
<organism evidence="9 10">
    <name type="scientific">Agathobacter rectalis</name>
    <dbReference type="NCBI Taxonomy" id="39491"/>
    <lineage>
        <taxon>Bacteria</taxon>
        <taxon>Bacillati</taxon>
        <taxon>Bacillota</taxon>
        <taxon>Clostridia</taxon>
        <taxon>Lachnospirales</taxon>
        <taxon>Lachnospiraceae</taxon>
        <taxon>Agathobacter</taxon>
    </lineage>
</organism>
<dbReference type="EMBL" id="CVRQ01000029">
    <property type="protein sequence ID" value="CRL41148.1"/>
    <property type="molecule type" value="Genomic_DNA"/>
</dbReference>
<comment type="similarity">
    <text evidence="2">Belongs to the bacterial sugar transferase family.</text>
</comment>